<comment type="caution">
    <text evidence="1">The sequence shown here is derived from an EMBL/GenBank/DDBJ whole genome shotgun (WGS) entry which is preliminary data.</text>
</comment>
<evidence type="ECO:0000313" key="2">
    <source>
        <dbReference type="Proteomes" id="UP001189429"/>
    </source>
</evidence>
<feature type="non-terminal residue" evidence="1">
    <location>
        <position position="294"/>
    </location>
</feature>
<keyword evidence="2" id="KW-1185">Reference proteome</keyword>
<name>A0ABN9QLT6_9DINO</name>
<protein>
    <submittedName>
        <fullName evidence="1">Uncharacterized protein</fullName>
    </submittedName>
</protein>
<organism evidence="1 2">
    <name type="scientific">Prorocentrum cordatum</name>
    <dbReference type="NCBI Taxonomy" id="2364126"/>
    <lineage>
        <taxon>Eukaryota</taxon>
        <taxon>Sar</taxon>
        <taxon>Alveolata</taxon>
        <taxon>Dinophyceae</taxon>
        <taxon>Prorocentrales</taxon>
        <taxon>Prorocentraceae</taxon>
        <taxon>Prorocentrum</taxon>
    </lineage>
</organism>
<proteinExistence type="predicted"/>
<accession>A0ABN9QLT6</accession>
<reference evidence="1" key="1">
    <citation type="submission" date="2023-10" db="EMBL/GenBank/DDBJ databases">
        <authorList>
            <person name="Chen Y."/>
            <person name="Shah S."/>
            <person name="Dougan E. K."/>
            <person name="Thang M."/>
            <person name="Chan C."/>
        </authorList>
    </citation>
    <scope>NUCLEOTIDE SEQUENCE [LARGE SCALE GENOMIC DNA]</scope>
</reference>
<gene>
    <name evidence="1" type="ORF">PCOR1329_LOCUS12527</name>
</gene>
<evidence type="ECO:0000313" key="1">
    <source>
        <dbReference type="EMBL" id="CAK0806208.1"/>
    </source>
</evidence>
<feature type="non-terminal residue" evidence="1">
    <location>
        <position position="1"/>
    </location>
</feature>
<dbReference type="EMBL" id="CAUYUJ010003669">
    <property type="protein sequence ID" value="CAK0806208.1"/>
    <property type="molecule type" value="Genomic_DNA"/>
</dbReference>
<dbReference type="Proteomes" id="UP001189429">
    <property type="component" value="Unassembled WGS sequence"/>
</dbReference>
<sequence length="294" mass="32880">EACFGYNKSSSSDKLQKYASPWRELMTFPHSQMQRGLELIRFAQALEARLTSIFAEQMQLATSRVQAETTSILQSATSTFHNEVQAILGRVRQQDTRLDTLDYTVRDINQRAHVVETKQQQLRADTERIQASFAMAETTFPPLDLAALAVWDRPPDSRFYSFGAATAVQSSEVYRALEPWIKWSSSGHFGCGAGGKWRHFFCIDTPGAVTPLYANAERSRKTLRREVQTKKLAHLFGERHEGHFLRKVGSDGIVSCNAAPIVSVEVGNNAFAATQLRWDSAAIVKHGIGKQSTK</sequence>